<dbReference type="EMBL" id="CP059269">
    <property type="protein sequence ID" value="QLQ79795.1"/>
    <property type="molecule type" value="Genomic_DNA"/>
</dbReference>
<protein>
    <recommendedName>
        <fullName evidence="4">tRNA-splicing endonuclease subunit Sen34</fullName>
        <ecNumber evidence="4">4.6.1.16</ecNumber>
    </recommendedName>
</protein>
<evidence type="ECO:0000259" key="6">
    <source>
        <dbReference type="Pfam" id="PF01974"/>
    </source>
</evidence>
<feature type="active site" evidence="5">
    <location>
        <position position="248"/>
    </location>
</feature>
<dbReference type="InterPro" id="IPR006676">
    <property type="entry name" value="tRNA_splic"/>
</dbReference>
<accession>A0A7H9HTR2</accession>
<evidence type="ECO:0000259" key="7">
    <source>
        <dbReference type="Pfam" id="PF26577"/>
    </source>
</evidence>
<dbReference type="PANTHER" id="PTHR13070:SF0">
    <property type="entry name" value="TRNA-SPLICING ENDONUCLEASE SUBUNIT SEN34"/>
    <property type="match status" value="1"/>
</dbReference>
<gene>
    <name evidence="8" type="ORF">HG537_0C04440</name>
</gene>
<dbReference type="GO" id="GO:0000213">
    <property type="term" value="F:tRNA-intron lyase activity"/>
    <property type="evidence" value="ECO:0007669"/>
    <property type="project" value="UniProtKB-UniRule"/>
</dbReference>
<keyword evidence="2 4" id="KW-0819">tRNA processing</keyword>
<dbReference type="GO" id="GO:0000379">
    <property type="term" value="P:tRNA-type intron splice site recognition and cleavage"/>
    <property type="evidence" value="ECO:0007669"/>
    <property type="project" value="UniProtKB-UniRule"/>
</dbReference>
<dbReference type="Proteomes" id="UP000510647">
    <property type="component" value="Chromosome 3"/>
</dbReference>
<evidence type="ECO:0000256" key="5">
    <source>
        <dbReference type="PIRSR" id="PIRSR017250-50"/>
    </source>
</evidence>
<evidence type="ECO:0000256" key="1">
    <source>
        <dbReference type="ARBA" id="ARBA00008078"/>
    </source>
</evidence>
<proteinExistence type="inferred from homology"/>
<dbReference type="InterPro" id="IPR011856">
    <property type="entry name" value="tRNA_endonuc-like_dom_sf"/>
</dbReference>
<dbReference type="PIRSF" id="PIRSF017250">
    <property type="entry name" value="tRNA_splic_SEN34"/>
    <property type="match status" value="1"/>
</dbReference>
<dbReference type="InterPro" id="IPR016690">
    <property type="entry name" value="TSEN34"/>
</dbReference>
<dbReference type="Pfam" id="PF01974">
    <property type="entry name" value="tRNA_int_endo"/>
    <property type="match status" value="1"/>
</dbReference>
<dbReference type="CDD" id="cd22363">
    <property type="entry name" value="tRNA-intron_lyase_C"/>
    <property type="match status" value="1"/>
</dbReference>
<dbReference type="PANTHER" id="PTHR13070">
    <property type="entry name" value="TRNA-SPLICING ENDONUCLEASE SUBUNIT SEN34-RELATED"/>
    <property type="match status" value="1"/>
</dbReference>
<dbReference type="AlphaFoldDB" id="A0A7H9HTR2"/>
<keyword evidence="3 4" id="KW-0456">Lyase</keyword>
<feature type="domain" description="tRNA intron endonuclease catalytic" evidence="6">
    <location>
        <begin position="180"/>
        <end position="260"/>
    </location>
</feature>
<comment type="similarity">
    <text evidence="1 4">Belongs to the tRNA-intron endonuclease family.</text>
</comment>
<dbReference type="InterPro" id="IPR059049">
    <property type="entry name" value="TSEN34_N"/>
</dbReference>
<evidence type="ECO:0000313" key="9">
    <source>
        <dbReference type="Proteomes" id="UP000510647"/>
    </source>
</evidence>
<feature type="active site" evidence="5">
    <location>
        <position position="207"/>
    </location>
</feature>
<evidence type="ECO:0000256" key="3">
    <source>
        <dbReference type="ARBA" id="ARBA00023239"/>
    </source>
</evidence>
<dbReference type="GO" id="GO:0000214">
    <property type="term" value="C:tRNA-intron endonuclease complex"/>
    <property type="evidence" value="ECO:0007669"/>
    <property type="project" value="UniProtKB-UniRule"/>
</dbReference>
<sequence length="277" mass="31679">MVLERVVINVSVGDDGTVTNALVFNLKDIRKLRDQGICGVLCGSLPTIAQQNVFLSVPLRLSAEEAVWLLEKGYAKANVSRPSSISEKLRDESLANELSERAKLKMEREFERQRVYKREQHVLKLRKLGIEEKYRNEDEQLLESSLFYEVMNDSTILRDGNEVVEDVVDRLRSKYSRDGNFKVFCSLKNHGLVVSPGARFGGKFIVYPGDPLRYHSHMVVSSPLDYRQDPIDFRDIINGSRLSTTVKKIWVLSGIDTEEEQDEEQVKFFSIEWAGFG</sequence>
<keyword evidence="9" id="KW-1185">Reference proteome</keyword>
<dbReference type="NCBIfam" id="TIGR00324">
    <property type="entry name" value="endA"/>
    <property type="match status" value="1"/>
</dbReference>
<dbReference type="InterPro" id="IPR006677">
    <property type="entry name" value="tRNA_intron_Endonuc_cat-like"/>
</dbReference>
<dbReference type="Gene3D" id="3.40.1350.10">
    <property type="match status" value="1"/>
</dbReference>
<dbReference type="InterPro" id="IPR036167">
    <property type="entry name" value="tRNA_intron_Endo_cat-like_sf"/>
</dbReference>
<comment type="function">
    <text evidence="4">Constitutes one of the two catalytic subunit of the tRNA-splicing endonuclease complex, a complex responsible for identification and cleavage of the splice sites in pre-tRNA. It cleaves pre-tRNA at the 5'- and 3'-splice sites to release the intron. The products are an intron and two tRNA half-molecules bearing 2',3'-cyclic phosphate and 5'-OH termini. There are no conserved sequences at the splice sites, but the intron is invariably located at the same site in the gene, placing the splice sites an invariant distance from the constant structural features of the tRNA body.</text>
</comment>
<reference evidence="8 9" key="1">
    <citation type="submission" date="2020-06" db="EMBL/GenBank/DDBJ databases">
        <title>The yeast mating-type switching endonuclease HO is a domesticated member of an unorthodox homing genetic element family.</title>
        <authorList>
            <person name="Coughlan A.Y."/>
            <person name="Lombardi L."/>
            <person name="Braun-Galleani S."/>
            <person name="Martos A.R."/>
            <person name="Galeote V."/>
            <person name="Bigey F."/>
            <person name="Dequin S."/>
            <person name="Byrne K.P."/>
            <person name="Wolfe K.H."/>
        </authorList>
    </citation>
    <scope>NUCLEOTIDE SEQUENCE [LARGE SCALE GENOMIC DNA]</scope>
    <source>
        <strain evidence="8 9">CBS2947</strain>
    </source>
</reference>
<dbReference type="OrthoDB" id="48041at2759"/>
<evidence type="ECO:0000256" key="2">
    <source>
        <dbReference type="ARBA" id="ARBA00022694"/>
    </source>
</evidence>
<evidence type="ECO:0000256" key="4">
    <source>
        <dbReference type="PIRNR" id="PIRNR017250"/>
    </source>
</evidence>
<dbReference type="SUPFAM" id="SSF53032">
    <property type="entry name" value="tRNA-intron endonuclease catalytic domain-like"/>
    <property type="match status" value="1"/>
</dbReference>
<organism evidence="8 9">
    <name type="scientific">Torulaspora globosa</name>
    <dbReference type="NCBI Taxonomy" id="48254"/>
    <lineage>
        <taxon>Eukaryota</taxon>
        <taxon>Fungi</taxon>
        <taxon>Dikarya</taxon>
        <taxon>Ascomycota</taxon>
        <taxon>Saccharomycotina</taxon>
        <taxon>Saccharomycetes</taxon>
        <taxon>Saccharomycetales</taxon>
        <taxon>Saccharomycetaceae</taxon>
        <taxon>Torulaspora</taxon>
    </lineage>
</organism>
<dbReference type="EC" id="4.6.1.16" evidence="4"/>
<evidence type="ECO:0000313" key="8">
    <source>
        <dbReference type="EMBL" id="QLQ79795.1"/>
    </source>
</evidence>
<feature type="domain" description="TSEN34 N-terminal" evidence="7">
    <location>
        <begin position="20"/>
        <end position="76"/>
    </location>
</feature>
<dbReference type="Pfam" id="PF26577">
    <property type="entry name" value="TSEN34_N"/>
    <property type="match status" value="1"/>
</dbReference>
<name>A0A7H9HTR2_9SACH</name>
<feature type="active site" evidence="5">
    <location>
        <position position="215"/>
    </location>
</feature>
<dbReference type="GO" id="GO:0003676">
    <property type="term" value="F:nucleic acid binding"/>
    <property type="evidence" value="ECO:0007669"/>
    <property type="project" value="InterPro"/>
</dbReference>